<keyword evidence="1" id="KW-0812">Transmembrane</keyword>
<proteinExistence type="predicted"/>
<keyword evidence="1" id="KW-0472">Membrane</keyword>
<evidence type="ECO:0000256" key="1">
    <source>
        <dbReference type="SAM" id="Phobius"/>
    </source>
</evidence>
<protein>
    <submittedName>
        <fullName evidence="2">Uncharacterized protein</fullName>
    </submittedName>
</protein>
<feature type="transmembrane region" description="Helical" evidence="1">
    <location>
        <begin position="20"/>
        <end position="47"/>
    </location>
</feature>
<dbReference type="Proteomes" id="UP000569329">
    <property type="component" value="Unassembled WGS sequence"/>
</dbReference>
<organism evidence="2 3">
    <name type="scientific">Halosaccharopolyspora lacisalsi</name>
    <dbReference type="NCBI Taxonomy" id="1000566"/>
    <lineage>
        <taxon>Bacteria</taxon>
        <taxon>Bacillati</taxon>
        <taxon>Actinomycetota</taxon>
        <taxon>Actinomycetes</taxon>
        <taxon>Pseudonocardiales</taxon>
        <taxon>Pseudonocardiaceae</taxon>
        <taxon>Halosaccharopolyspora</taxon>
    </lineage>
</organism>
<keyword evidence="3" id="KW-1185">Reference proteome</keyword>
<evidence type="ECO:0000313" key="3">
    <source>
        <dbReference type="Proteomes" id="UP000569329"/>
    </source>
</evidence>
<keyword evidence="1" id="KW-1133">Transmembrane helix</keyword>
<dbReference type="RefSeq" id="WP_182546670.1">
    <property type="nucleotide sequence ID" value="NZ_JACGWZ010000008.1"/>
</dbReference>
<accession>A0A839E378</accession>
<dbReference type="EMBL" id="JACGWZ010000008">
    <property type="protein sequence ID" value="MBA8827500.1"/>
    <property type="molecule type" value="Genomic_DNA"/>
</dbReference>
<name>A0A839E378_9PSEU</name>
<evidence type="ECO:0000313" key="2">
    <source>
        <dbReference type="EMBL" id="MBA8827500.1"/>
    </source>
</evidence>
<reference evidence="2 3" key="1">
    <citation type="submission" date="2020-07" db="EMBL/GenBank/DDBJ databases">
        <title>Sequencing the genomes of 1000 actinobacteria strains.</title>
        <authorList>
            <person name="Klenk H.-P."/>
        </authorList>
    </citation>
    <scope>NUCLEOTIDE SEQUENCE [LARGE SCALE GENOMIC DNA]</scope>
    <source>
        <strain evidence="2 3">DSM 45975</strain>
    </source>
</reference>
<sequence length="53" mass="5989">MRFRMKAYRRKRQLDELDTVVRLAAPSGWVTWVVVVLGCVAVGIWLLTGGAGW</sequence>
<gene>
    <name evidence="2" type="ORF">FHX42_004896</name>
</gene>
<dbReference type="AlphaFoldDB" id="A0A839E378"/>
<comment type="caution">
    <text evidence="2">The sequence shown here is derived from an EMBL/GenBank/DDBJ whole genome shotgun (WGS) entry which is preliminary data.</text>
</comment>